<accession>A0A238YKA6</accession>
<dbReference type="SUPFAM" id="SSF48029">
    <property type="entry name" value="FliG"/>
    <property type="match status" value="2"/>
</dbReference>
<evidence type="ECO:0000256" key="2">
    <source>
        <dbReference type="ARBA" id="ARBA00004413"/>
    </source>
</evidence>
<keyword evidence="13" id="KW-0969">Cilium</keyword>
<evidence type="ECO:0000259" key="11">
    <source>
        <dbReference type="Pfam" id="PF14841"/>
    </source>
</evidence>
<dbReference type="PIRSF" id="PIRSF003161">
    <property type="entry name" value="FliG"/>
    <property type="match status" value="1"/>
</dbReference>
<evidence type="ECO:0000256" key="4">
    <source>
        <dbReference type="ARBA" id="ARBA00021870"/>
    </source>
</evidence>
<proteinExistence type="inferred from homology"/>
<dbReference type="InterPro" id="IPR032779">
    <property type="entry name" value="FliG_M"/>
</dbReference>
<dbReference type="Proteomes" id="UP000198405">
    <property type="component" value="Unassembled WGS sequence"/>
</dbReference>
<keyword evidence="8" id="KW-0472">Membrane</keyword>
<keyword evidence="7" id="KW-0283">Flagellar rotation</keyword>
<dbReference type="GO" id="GO:0071973">
    <property type="term" value="P:bacterial-type flagellum-dependent cell motility"/>
    <property type="evidence" value="ECO:0007669"/>
    <property type="project" value="InterPro"/>
</dbReference>
<evidence type="ECO:0000313" key="14">
    <source>
        <dbReference type="Proteomes" id="UP000198405"/>
    </source>
</evidence>
<dbReference type="Pfam" id="PF14842">
    <property type="entry name" value="FliG_N"/>
    <property type="match status" value="1"/>
</dbReference>
<organism evidence="13 14">
    <name type="scientific">Desulfurobacterium atlanticum</name>
    <dbReference type="NCBI Taxonomy" id="240169"/>
    <lineage>
        <taxon>Bacteria</taxon>
        <taxon>Pseudomonadati</taxon>
        <taxon>Aquificota</taxon>
        <taxon>Aquificia</taxon>
        <taxon>Desulfurobacteriales</taxon>
        <taxon>Desulfurobacteriaceae</taxon>
        <taxon>Desulfurobacterium</taxon>
    </lineage>
</organism>
<keyword evidence="14" id="KW-1185">Reference proteome</keyword>
<protein>
    <recommendedName>
        <fullName evidence="4">Flagellar motor switch protein FliG</fullName>
    </recommendedName>
</protein>
<evidence type="ECO:0000259" key="10">
    <source>
        <dbReference type="Pfam" id="PF01706"/>
    </source>
</evidence>
<dbReference type="RefSeq" id="WP_089322731.1">
    <property type="nucleotide sequence ID" value="NZ_FZOB01000003.1"/>
</dbReference>
<keyword evidence="13" id="KW-0282">Flagellum</keyword>
<gene>
    <name evidence="13" type="ORF">SAMN06265340_103193</name>
</gene>
<evidence type="ECO:0000256" key="1">
    <source>
        <dbReference type="ARBA" id="ARBA00004117"/>
    </source>
</evidence>
<dbReference type="InterPro" id="IPR011002">
    <property type="entry name" value="FliG_a-hlx"/>
</dbReference>
<feature type="domain" description="Flagellar motor switch protein FliG N-terminal" evidence="12">
    <location>
        <begin position="18"/>
        <end position="114"/>
    </location>
</feature>
<dbReference type="InterPro" id="IPR023087">
    <property type="entry name" value="Flg_Motor_Flig_C"/>
</dbReference>
<dbReference type="PRINTS" id="PR00954">
    <property type="entry name" value="FLGMOTORFLIG"/>
</dbReference>
<keyword evidence="6" id="KW-0145">Chemotaxis</keyword>
<dbReference type="Pfam" id="PF14841">
    <property type="entry name" value="FliG_M"/>
    <property type="match status" value="1"/>
</dbReference>
<keyword evidence="13" id="KW-0966">Cell projection</keyword>
<keyword evidence="5" id="KW-1003">Cell membrane</keyword>
<dbReference type="EMBL" id="FZOB01000003">
    <property type="protein sequence ID" value="SNR71064.1"/>
    <property type="molecule type" value="Genomic_DNA"/>
</dbReference>
<dbReference type="GO" id="GO:0006935">
    <property type="term" value="P:chemotaxis"/>
    <property type="evidence" value="ECO:0007669"/>
    <property type="project" value="UniProtKB-KW"/>
</dbReference>
<evidence type="ECO:0000259" key="12">
    <source>
        <dbReference type="Pfam" id="PF14842"/>
    </source>
</evidence>
<feature type="domain" description="Flagellar motor switch protein FliG C-terminal" evidence="10">
    <location>
        <begin position="235"/>
        <end position="342"/>
    </location>
</feature>
<comment type="similarity">
    <text evidence="3">Belongs to the FliG family.</text>
</comment>
<evidence type="ECO:0000256" key="3">
    <source>
        <dbReference type="ARBA" id="ARBA00010299"/>
    </source>
</evidence>
<sequence length="349" mass="39056">MAENTQTKPEEVKSTGRITGTQKAAILILTLPEEEAANVLKKLKEHEIEKLVKAMFSLGTVNKEMVKLVLEEAYGKLTQLAPLKVAPDNLRKLLEKALPPEKYKELLESTMFAENKKMVFKELEKLDAKFIAKLIEKEHPQIIAIVLSQLKPQKAAEVIQYLPKRLGVTNVRDEVIKRLATLEKISTNTLKLVTEALEEELVTVGAGKEQTLSGVDIAAEIVNALPKELATEILEDIRKENESLADSIEERMFKFEDILKLDNRAIIEILKAVDKNDLILALKGAPEEIVNKFLSNMSKRAAQMLMEDMEALGPVRKSDVEKARKKIIMVIKQLAAEGKIDIGGSEEML</sequence>
<name>A0A238YKA6_9BACT</name>
<reference evidence="14" key="1">
    <citation type="submission" date="2017-06" db="EMBL/GenBank/DDBJ databases">
        <authorList>
            <person name="Varghese N."/>
            <person name="Submissions S."/>
        </authorList>
    </citation>
    <scope>NUCLEOTIDE SEQUENCE [LARGE SCALE GENOMIC DNA]</scope>
    <source>
        <strain evidence="14">DSM 15668</strain>
    </source>
</reference>
<dbReference type="GO" id="GO:0003774">
    <property type="term" value="F:cytoskeletal motor activity"/>
    <property type="evidence" value="ECO:0007669"/>
    <property type="project" value="InterPro"/>
</dbReference>
<dbReference type="PANTHER" id="PTHR30534">
    <property type="entry name" value="FLAGELLAR MOTOR SWITCH PROTEIN FLIG"/>
    <property type="match status" value="1"/>
</dbReference>
<dbReference type="NCBIfam" id="TIGR00207">
    <property type="entry name" value="fliG"/>
    <property type="match status" value="1"/>
</dbReference>
<dbReference type="PANTHER" id="PTHR30534:SF0">
    <property type="entry name" value="FLAGELLAR MOTOR SWITCH PROTEIN FLIG"/>
    <property type="match status" value="1"/>
</dbReference>
<evidence type="ECO:0000313" key="13">
    <source>
        <dbReference type="EMBL" id="SNR71064.1"/>
    </source>
</evidence>
<evidence type="ECO:0000256" key="9">
    <source>
        <dbReference type="ARBA" id="ARBA00023143"/>
    </source>
</evidence>
<dbReference type="OrthoDB" id="9780302at2"/>
<dbReference type="GO" id="GO:0009425">
    <property type="term" value="C:bacterial-type flagellum basal body"/>
    <property type="evidence" value="ECO:0007669"/>
    <property type="project" value="UniProtKB-SubCell"/>
</dbReference>
<evidence type="ECO:0000256" key="6">
    <source>
        <dbReference type="ARBA" id="ARBA00022500"/>
    </source>
</evidence>
<evidence type="ECO:0000256" key="5">
    <source>
        <dbReference type="ARBA" id="ARBA00022475"/>
    </source>
</evidence>
<evidence type="ECO:0000256" key="7">
    <source>
        <dbReference type="ARBA" id="ARBA00022779"/>
    </source>
</evidence>
<dbReference type="InterPro" id="IPR028263">
    <property type="entry name" value="FliG_N"/>
</dbReference>
<feature type="domain" description="Flagellar motor switch protein FliG middle" evidence="11">
    <location>
        <begin position="129"/>
        <end position="206"/>
    </location>
</feature>
<dbReference type="AlphaFoldDB" id="A0A238YKA6"/>
<dbReference type="Gene3D" id="1.10.220.30">
    <property type="match status" value="3"/>
</dbReference>
<keyword evidence="9" id="KW-0975">Bacterial flagellum</keyword>
<dbReference type="GO" id="GO:0005886">
    <property type="term" value="C:plasma membrane"/>
    <property type="evidence" value="ECO:0007669"/>
    <property type="project" value="UniProtKB-SubCell"/>
</dbReference>
<dbReference type="InterPro" id="IPR000090">
    <property type="entry name" value="Flg_Motor_Flig"/>
</dbReference>
<dbReference type="Pfam" id="PF01706">
    <property type="entry name" value="FliG_C"/>
    <property type="match status" value="1"/>
</dbReference>
<evidence type="ECO:0000256" key="8">
    <source>
        <dbReference type="ARBA" id="ARBA00023136"/>
    </source>
</evidence>
<comment type="subcellular location">
    <subcellularLocation>
        <location evidence="1">Bacterial flagellum basal body</location>
    </subcellularLocation>
    <subcellularLocation>
        <location evidence="2">Cell membrane</location>
        <topology evidence="2">Peripheral membrane protein</topology>
        <orientation evidence="2">Cytoplasmic side</orientation>
    </subcellularLocation>
</comment>